<organism evidence="1 2">
    <name type="scientific">Pyricularia oryzae</name>
    <name type="common">Rice blast fungus</name>
    <name type="synonym">Magnaporthe oryzae</name>
    <dbReference type="NCBI Taxonomy" id="318829"/>
    <lineage>
        <taxon>Eukaryota</taxon>
        <taxon>Fungi</taxon>
        <taxon>Dikarya</taxon>
        <taxon>Ascomycota</taxon>
        <taxon>Pezizomycotina</taxon>
        <taxon>Sordariomycetes</taxon>
        <taxon>Sordariomycetidae</taxon>
        <taxon>Magnaporthales</taxon>
        <taxon>Pyriculariaceae</taxon>
        <taxon>Pyricularia</taxon>
    </lineage>
</organism>
<proteinExistence type="predicted"/>
<dbReference type="AlphaFoldDB" id="A0A4P7N206"/>
<gene>
    <name evidence="1" type="ORF">PoMZ_01199</name>
</gene>
<sequence>MMASFNPHHQKGFGDNDDSFWYIYDYKYLSRKGLRRIRTSHAPFVLGGLAHYTTLPIPDTRTTFTAAIPATAGASPSVDLIGC</sequence>
<dbReference type="Proteomes" id="UP000294847">
    <property type="component" value="Chromosome 2"/>
</dbReference>
<accession>A0A4P7N206</accession>
<reference evidence="1 2" key="1">
    <citation type="journal article" date="2019" name="Mol. Biol. Evol.">
        <title>Blast fungal genomes show frequent chromosomal changes, gene gains and losses, and effector gene turnover.</title>
        <authorList>
            <person name="Gomez Luciano L.B."/>
            <person name="Jason Tsai I."/>
            <person name="Chuma I."/>
            <person name="Tosa Y."/>
            <person name="Chen Y.H."/>
            <person name="Li J.Y."/>
            <person name="Li M.Y."/>
            <person name="Jade Lu M.Y."/>
            <person name="Nakayashiki H."/>
            <person name="Li W.H."/>
        </authorList>
    </citation>
    <scope>NUCLEOTIDE SEQUENCE [LARGE SCALE GENOMIC DNA]</scope>
    <source>
        <strain evidence="1">MZ5-1-6</strain>
    </source>
</reference>
<dbReference type="EMBL" id="CP034205">
    <property type="protein sequence ID" value="QBZ56293.1"/>
    <property type="molecule type" value="Genomic_DNA"/>
</dbReference>
<evidence type="ECO:0000313" key="1">
    <source>
        <dbReference type="EMBL" id="QBZ56293.1"/>
    </source>
</evidence>
<evidence type="ECO:0000313" key="2">
    <source>
        <dbReference type="Proteomes" id="UP000294847"/>
    </source>
</evidence>
<protein>
    <submittedName>
        <fullName evidence="1">Uncharacterized protein</fullName>
    </submittedName>
</protein>
<name>A0A4P7N206_PYROR</name>